<dbReference type="AlphaFoldDB" id="A0A0L9U743"/>
<evidence type="ECO:0000313" key="3">
    <source>
        <dbReference type="Proteomes" id="UP000053144"/>
    </source>
</evidence>
<feature type="region of interest" description="Disordered" evidence="1">
    <location>
        <begin position="144"/>
        <end position="184"/>
    </location>
</feature>
<name>A0A0L9U743_PHAAN</name>
<evidence type="ECO:0000256" key="1">
    <source>
        <dbReference type="SAM" id="MobiDB-lite"/>
    </source>
</evidence>
<feature type="compositionally biased region" description="Acidic residues" evidence="1">
    <location>
        <begin position="157"/>
        <end position="184"/>
    </location>
</feature>
<dbReference type="Gramene" id="KOM38264">
    <property type="protein sequence ID" value="KOM38264"/>
    <property type="gene ID" value="LR48_Vigan03g164600"/>
</dbReference>
<sequence>MIIRHLGKARKKEKRWRKCRSAEISVERQYYRVVWTGLAHLGSAGLGPFGYIYTLGRGFASISRSPSSHALSNTLQRVLLTFSFFPLHKTSLPLTFELDAQMQSIHRGQVAIAEMIIGMYDTPPTHRWTVDEFHNVVTWPEEQALGSGAGAAGASTMDDDDDEFKDAEDAEDDEEEEDSDDSMG</sequence>
<gene>
    <name evidence="2" type="ORF">LR48_Vigan03g164600</name>
</gene>
<proteinExistence type="predicted"/>
<accession>A0A0L9U743</accession>
<reference evidence="3" key="1">
    <citation type="journal article" date="2015" name="Proc. Natl. Acad. Sci. U.S.A.">
        <title>Genome sequencing of adzuki bean (Vigna angularis) provides insight into high starch and low fat accumulation and domestication.</title>
        <authorList>
            <person name="Yang K."/>
            <person name="Tian Z."/>
            <person name="Chen C."/>
            <person name="Luo L."/>
            <person name="Zhao B."/>
            <person name="Wang Z."/>
            <person name="Yu L."/>
            <person name="Li Y."/>
            <person name="Sun Y."/>
            <person name="Li W."/>
            <person name="Chen Y."/>
            <person name="Li Y."/>
            <person name="Zhang Y."/>
            <person name="Ai D."/>
            <person name="Zhao J."/>
            <person name="Shang C."/>
            <person name="Ma Y."/>
            <person name="Wu B."/>
            <person name="Wang M."/>
            <person name="Gao L."/>
            <person name="Sun D."/>
            <person name="Zhang P."/>
            <person name="Guo F."/>
            <person name="Wang W."/>
            <person name="Li Y."/>
            <person name="Wang J."/>
            <person name="Varshney R.K."/>
            <person name="Wang J."/>
            <person name="Ling H.Q."/>
            <person name="Wan P."/>
        </authorList>
    </citation>
    <scope>NUCLEOTIDE SEQUENCE</scope>
    <source>
        <strain evidence="3">cv. Jingnong 6</strain>
    </source>
</reference>
<protein>
    <submittedName>
        <fullName evidence="2">Uncharacterized protein</fullName>
    </submittedName>
</protein>
<dbReference type="Proteomes" id="UP000053144">
    <property type="component" value="Chromosome 3"/>
</dbReference>
<dbReference type="EMBL" id="CM003373">
    <property type="protein sequence ID" value="KOM38264.1"/>
    <property type="molecule type" value="Genomic_DNA"/>
</dbReference>
<organism evidence="2 3">
    <name type="scientific">Phaseolus angularis</name>
    <name type="common">Azuki bean</name>
    <name type="synonym">Vigna angularis</name>
    <dbReference type="NCBI Taxonomy" id="3914"/>
    <lineage>
        <taxon>Eukaryota</taxon>
        <taxon>Viridiplantae</taxon>
        <taxon>Streptophyta</taxon>
        <taxon>Embryophyta</taxon>
        <taxon>Tracheophyta</taxon>
        <taxon>Spermatophyta</taxon>
        <taxon>Magnoliopsida</taxon>
        <taxon>eudicotyledons</taxon>
        <taxon>Gunneridae</taxon>
        <taxon>Pentapetalae</taxon>
        <taxon>rosids</taxon>
        <taxon>fabids</taxon>
        <taxon>Fabales</taxon>
        <taxon>Fabaceae</taxon>
        <taxon>Papilionoideae</taxon>
        <taxon>50 kb inversion clade</taxon>
        <taxon>NPAAA clade</taxon>
        <taxon>indigoferoid/millettioid clade</taxon>
        <taxon>Phaseoleae</taxon>
        <taxon>Vigna</taxon>
    </lineage>
</organism>
<evidence type="ECO:0000313" key="2">
    <source>
        <dbReference type="EMBL" id="KOM38264.1"/>
    </source>
</evidence>